<organism evidence="2 3">
    <name type="scientific">Gnathostoma spinigerum</name>
    <dbReference type="NCBI Taxonomy" id="75299"/>
    <lineage>
        <taxon>Eukaryota</taxon>
        <taxon>Metazoa</taxon>
        <taxon>Ecdysozoa</taxon>
        <taxon>Nematoda</taxon>
        <taxon>Chromadorea</taxon>
        <taxon>Rhabditida</taxon>
        <taxon>Spirurina</taxon>
        <taxon>Gnathostomatomorpha</taxon>
        <taxon>Gnathostomatoidea</taxon>
        <taxon>Gnathostomatidae</taxon>
        <taxon>Gnathostoma</taxon>
    </lineage>
</organism>
<accession>A0ABD6EKL5</accession>
<gene>
    <name evidence="2" type="ORF">AB6A40_007213</name>
</gene>
<protein>
    <submittedName>
        <fullName evidence="2">Uncharacterized protein</fullName>
    </submittedName>
</protein>
<dbReference type="Proteomes" id="UP001608902">
    <property type="component" value="Unassembled WGS sequence"/>
</dbReference>
<evidence type="ECO:0000313" key="3">
    <source>
        <dbReference type="Proteomes" id="UP001608902"/>
    </source>
</evidence>
<keyword evidence="1" id="KW-0732">Signal</keyword>
<feature type="signal peptide" evidence="1">
    <location>
        <begin position="1"/>
        <end position="23"/>
    </location>
</feature>
<name>A0ABD6EKL5_9BILA</name>
<sequence>MRGSLNVLCNLTALTFLIKFSQAEIHSDLSLSISKDDRSFKNAEDADVQLPNALSYRAARNTASFEGRRRRYSRIGVVFVRKKSVENIKRLPPQEDVCKMIVTKDFRPSIAFEANGSLVEVSQDPSLTPAMTFVECEEDSPVECHGINSVLFSSQCITVYETYSAFVRLFGSSNSFEPGHIKIPIACQCKLRMKGIRMFTNF</sequence>
<dbReference type="AlphaFoldDB" id="A0ABD6EKL5"/>
<feature type="chain" id="PRO_5044824587" evidence="1">
    <location>
        <begin position="24"/>
        <end position="202"/>
    </location>
</feature>
<reference evidence="2 3" key="1">
    <citation type="submission" date="2024-08" db="EMBL/GenBank/DDBJ databases">
        <title>Gnathostoma spinigerum genome.</title>
        <authorList>
            <person name="Gonzalez-Bertolin B."/>
            <person name="Monzon S."/>
            <person name="Zaballos A."/>
            <person name="Jimenez P."/>
            <person name="Dekumyoy P."/>
            <person name="Varona S."/>
            <person name="Cuesta I."/>
            <person name="Sumanam S."/>
            <person name="Adisakwattana P."/>
            <person name="Gasser R.B."/>
            <person name="Hernandez-Gonzalez A."/>
            <person name="Young N.D."/>
            <person name="Perteguer M.J."/>
        </authorList>
    </citation>
    <scope>NUCLEOTIDE SEQUENCE [LARGE SCALE GENOMIC DNA]</scope>
    <source>
        <strain evidence="2">AL3</strain>
        <tissue evidence="2">Liver</tissue>
    </source>
</reference>
<dbReference type="Gene3D" id="2.10.90.10">
    <property type="entry name" value="Cystine-knot cytokines"/>
    <property type="match status" value="1"/>
</dbReference>
<dbReference type="InterPro" id="IPR029034">
    <property type="entry name" value="Cystine-knot_cytokine"/>
</dbReference>
<keyword evidence="3" id="KW-1185">Reference proteome</keyword>
<dbReference type="SUPFAM" id="SSF57501">
    <property type="entry name" value="Cystine-knot cytokines"/>
    <property type="match status" value="1"/>
</dbReference>
<comment type="caution">
    <text evidence="2">The sequence shown here is derived from an EMBL/GenBank/DDBJ whole genome shotgun (WGS) entry which is preliminary data.</text>
</comment>
<dbReference type="EMBL" id="JBGFUD010005651">
    <property type="protein sequence ID" value="MFH4980504.1"/>
    <property type="molecule type" value="Genomic_DNA"/>
</dbReference>
<evidence type="ECO:0000313" key="2">
    <source>
        <dbReference type="EMBL" id="MFH4980504.1"/>
    </source>
</evidence>
<proteinExistence type="predicted"/>
<evidence type="ECO:0000256" key="1">
    <source>
        <dbReference type="SAM" id="SignalP"/>
    </source>
</evidence>